<keyword evidence="11" id="KW-1185">Reference proteome</keyword>
<sequence length="1170" mass="129019">MMKHFLPPTRPGRRLRLLCGRLLILCTLLGWAAPPTRAQALLAHNTLAQVEKSLTLDFKDESLKTILKRIEKQSGYSFIYTSKSLDAYPRQSLHIEGAPLEAVLKQLFEPLGIHFQIVDDQVVLNTRQSANRHALTLPVLRVPAPLLAQVTVAGRVTDAVGEGIPGVNVLEKGTSTGTITDVEGRYTLNVVGESSVLVFSAVGYMQREVTVGNQTAIDLSLEEDVRALEEVVVVGYGTQQKSDITGALSSVSAKEIEEIPVQNLTQSLQGRAAGVDVAAGSFSPGSVPSIRIRGNRSILASNEPLYVVDGIPLAPGTGLNDFNPLDVQSIEVLKDASATAIYGSRGANGVILVTTKRGSKGGFKVSYDGWVSFDSPLVKQDVMDGGQFAQLRRDAQYNKGTEGYATPYPDPVQDSLIFSGVRGYGDIYSWQSVAAGYQWADRANLVPQMRPTTPEEQARWGVSEVPVYNPDNVRTTDWQDIALRNAITQNHQVSIGGGGENIQALFSGGYLNQEGVNIGQNFTRYNARLSLDMKANEIITVGGAINASLGVQENGPDMYGRALGQLPISVPYDANGEYILNPGGDINIVNPVLDPSNVFSQNRISRFFGSFYGEIRLLKDLRYRINVGPDCRQDRWGFFQGQYSAAQQGNGNEARYEQGQNFTYVVENLLFYDKNFGDHTLGVTLLNSIQEDRSEGSTVRVRNLPYDTQKWYNVGTTDEGAPVSFGSSFAIRRLRSYMGRVNYSFKNRYLLTASARYDGSSVLPSGNKWDVFPSLALAWKMQEEAFLRNVDFVNELKLRLGYGTVGQSSIAPYQTGGTLERSIYLWNETAAYGYVPATIRTPGLRWERSTTTNVGLDFGLFNNRLFGTVEVYRINTNNLLLPRSIPEVSGFPSVLQNIGATRNTGLELSLSSVNLRTLDDFTWETDVIFTTNKEEIVRLSSGAQDDIGNLWFIGQPINQDTRNPTVYYDYQFDGVWQIGQEDEAALYNSVPGDIRVADINGDTTIDANDRVVIGSNRPKWSGSINNRFRYKGFELSFMLYARIGQMISNNAYRMGLGGRYQSLDLDYWTPTNPTNEFPRPIGDVDIQTYGTALRYRNGSFMKVRNISLTYALPASVVTALRGSSISVYANYVNPLLFVFDGYKAGDPEVTNPTDATPSVKSLIFGVRASF</sequence>
<dbReference type="InterPro" id="IPR037066">
    <property type="entry name" value="Plug_dom_sf"/>
</dbReference>
<dbReference type="EMBL" id="FNFO01000013">
    <property type="protein sequence ID" value="SDM39515.1"/>
    <property type="molecule type" value="Genomic_DNA"/>
</dbReference>
<dbReference type="Pfam" id="PF07660">
    <property type="entry name" value="STN"/>
    <property type="match status" value="1"/>
</dbReference>
<dbReference type="SUPFAM" id="SSF56935">
    <property type="entry name" value="Porins"/>
    <property type="match status" value="1"/>
</dbReference>
<comment type="subcellular location">
    <subcellularLocation>
        <location evidence="1 7">Cell outer membrane</location>
        <topology evidence="1 7">Multi-pass membrane protein</topology>
    </subcellularLocation>
</comment>
<name>A0A1G9SXD0_9BACT</name>
<protein>
    <submittedName>
        <fullName evidence="10">TonB-linked outer membrane protein, SusC/RagA family</fullName>
    </submittedName>
</protein>
<evidence type="ECO:0000256" key="7">
    <source>
        <dbReference type="PROSITE-ProRule" id="PRU01360"/>
    </source>
</evidence>
<evidence type="ECO:0000256" key="3">
    <source>
        <dbReference type="ARBA" id="ARBA00022452"/>
    </source>
</evidence>
<keyword evidence="4 7" id="KW-0812">Transmembrane</keyword>
<keyword evidence="3 7" id="KW-1134">Transmembrane beta strand</keyword>
<keyword evidence="5 7" id="KW-0472">Membrane</keyword>
<evidence type="ECO:0000259" key="8">
    <source>
        <dbReference type="Pfam" id="PF07660"/>
    </source>
</evidence>
<dbReference type="GO" id="GO:0009279">
    <property type="term" value="C:cell outer membrane"/>
    <property type="evidence" value="ECO:0007669"/>
    <property type="project" value="UniProtKB-SubCell"/>
</dbReference>
<evidence type="ECO:0000313" key="11">
    <source>
        <dbReference type="Proteomes" id="UP000198510"/>
    </source>
</evidence>
<keyword evidence="2 7" id="KW-0813">Transport</keyword>
<dbReference type="Gene3D" id="2.60.40.1120">
    <property type="entry name" value="Carboxypeptidase-like, regulatory domain"/>
    <property type="match status" value="1"/>
</dbReference>
<dbReference type="Gene3D" id="3.55.50.30">
    <property type="match status" value="1"/>
</dbReference>
<accession>A0A1G9SXD0</accession>
<dbReference type="InterPro" id="IPR036942">
    <property type="entry name" value="Beta-barrel_TonB_sf"/>
</dbReference>
<dbReference type="InterPro" id="IPR012910">
    <property type="entry name" value="Plug_dom"/>
</dbReference>
<gene>
    <name evidence="10" type="ORF">SAMN05421823_11311</name>
</gene>
<dbReference type="SUPFAM" id="SSF49464">
    <property type="entry name" value="Carboxypeptidase regulatory domain-like"/>
    <property type="match status" value="1"/>
</dbReference>
<keyword evidence="6 7" id="KW-0998">Cell outer membrane</keyword>
<dbReference type="STRING" id="1075417.SAMN05421823_11311"/>
<evidence type="ECO:0000256" key="5">
    <source>
        <dbReference type="ARBA" id="ARBA00023136"/>
    </source>
</evidence>
<dbReference type="RefSeq" id="WP_089687381.1">
    <property type="nucleotide sequence ID" value="NZ_FNFO01000013.1"/>
</dbReference>
<dbReference type="InterPro" id="IPR023996">
    <property type="entry name" value="TonB-dep_OMP_SusC/RagA"/>
</dbReference>
<reference evidence="10 11" key="1">
    <citation type="submission" date="2016-10" db="EMBL/GenBank/DDBJ databases">
        <authorList>
            <person name="de Groot N.N."/>
        </authorList>
    </citation>
    <scope>NUCLEOTIDE SEQUENCE [LARGE SCALE GENOMIC DNA]</scope>
    <source>
        <strain evidence="10 11">DSM 25186</strain>
    </source>
</reference>
<dbReference type="InterPro" id="IPR008969">
    <property type="entry name" value="CarboxyPept-like_regulatory"/>
</dbReference>
<organism evidence="10 11">
    <name type="scientific">Catalinimonas alkaloidigena</name>
    <dbReference type="NCBI Taxonomy" id="1075417"/>
    <lineage>
        <taxon>Bacteria</taxon>
        <taxon>Pseudomonadati</taxon>
        <taxon>Bacteroidota</taxon>
        <taxon>Cytophagia</taxon>
        <taxon>Cytophagales</taxon>
        <taxon>Catalimonadaceae</taxon>
        <taxon>Catalinimonas</taxon>
    </lineage>
</organism>
<comment type="similarity">
    <text evidence="7">Belongs to the TonB-dependent receptor family.</text>
</comment>
<evidence type="ECO:0000256" key="4">
    <source>
        <dbReference type="ARBA" id="ARBA00022692"/>
    </source>
</evidence>
<evidence type="ECO:0000259" key="9">
    <source>
        <dbReference type="Pfam" id="PF07715"/>
    </source>
</evidence>
<dbReference type="Proteomes" id="UP000198510">
    <property type="component" value="Unassembled WGS sequence"/>
</dbReference>
<dbReference type="NCBIfam" id="TIGR04057">
    <property type="entry name" value="SusC_RagA_signa"/>
    <property type="match status" value="1"/>
</dbReference>
<evidence type="ECO:0000313" key="10">
    <source>
        <dbReference type="EMBL" id="SDM39515.1"/>
    </source>
</evidence>
<evidence type="ECO:0000256" key="2">
    <source>
        <dbReference type="ARBA" id="ARBA00022448"/>
    </source>
</evidence>
<dbReference type="InterPro" id="IPR011662">
    <property type="entry name" value="Secretin/TonB_short_N"/>
</dbReference>
<feature type="domain" description="Secretin/TonB short N-terminal" evidence="8">
    <location>
        <begin position="76"/>
        <end position="124"/>
    </location>
</feature>
<dbReference type="Gene3D" id="2.40.170.20">
    <property type="entry name" value="TonB-dependent receptor, beta-barrel domain"/>
    <property type="match status" value="1"/>
</dbReference>
<evidence type="ECO:0000256" key="1">
    <source>
        <dbReference type="ARBA" id="ARBA00004571"/>
    </source>
</evidence>
<dbReference type="InterPro" id="IPR039426">
    <property type="entry name" value="TonB-dep_rcpt-like"/>
</dbReference>
<proteinExistence type="inferred from homology"/>
<dbReference type="NCBIfam" id="TIGR04056">
    <property type="entry name" value="OMP_RagA_SusC"/>
    <property type="match status" value="1"/>
</dbReference>
<feature type="domain" description="TonB-dependent receptor plug" evidence="9">
    <location>
        <begin position="241"/>
        <end position="350"/>
    </location>
</feature>
<dbReference type="AlphaFoldDB" id="A0A1G9SXD0"/>
<dbReference type="Pfam" id="PF13715">
    <property type="entry name" value="CarbopepD_reg_2"/>
    <property type="match status" value="1"/>
</dbReference>
<evidence type="ECO:0000256" key="6">
    <source>
        <dbReference type="ARBA" id="ARBA00023237"/>
    </source>
</evidence>
<dbReference type="OrthoDB" id="9768177at2"/>
<dbReference type="Pfam" id="PF07715">
    <property type="entry name" value="Plug"/>
    <property type="match status" value="1"/>
</dbReference>
<dbReference type="InterPro" id="IPR023997">
    <property type="entry name" value="TonB-dep_OMP_SusC/RagA_CS"/>
</dbReference>
<dbReference type="Gene3D" id="2.170.130.10">
    <property type="entry name" value="TonB-dependent receptor, plug domain"/>
    <property type="match status" value="1"/>
</dbReference>
<dbReference type="PROSITE" id="PS52016">
    <property type="entry name" value="TONB_DEPENDENT_REC_3"/>
    <property type="match status" value="1"/>
</dbReference>